<reference evidence="2 3" key="1">
    <citation type="submission" date="2016-12" db="EMBL/GenBank/DDBJ databases">
        <authorList>
            <person name="Song W.-J."/>
            <person name="Kurnit D.M."/>
        </authorList>
    </citation>
    <scope>NUCLEOTIDE SEQUENCE [LARGE SCALE GENOMIC DNA]</scope>
    <source>
        <strain evidence="2 3">DSM 18488</strain>
    </source>
</reference>
<keyword evidence="3" id="KW-1185">Reference proteome</keyword>
<feature type="domain" description="RsbT co-antagonist protein RsbRD N-terminal" evidence="1">
    <location>
        <begin position="13"/>
        <end position="146"/>
    </location>
</feature>
<proteinExistence type="predicted"/>
<name>A0A1M7YAS0_9BACT</name>
<dbReference type="AlphaFoldDB" id="A0A1M7YAS0"/>
<dbReference type="InterPro" id="IPR025751">
    <property type="entry name" value="RsbRD_N_dom"/>
</dbReference>
<gene>
    <name evidence="2" type="ORF">SAMN02745220_03031</name>
</gene>
<dbReference type="OrthoDB" id="1724246at2"/>
<dbReference type="RefSeq" id="WP_073614443.1">
    <property type="nucleotide sequence ID" value="NZ_FRFE01000015.1"/>
</dbReference>
<dbReference type="EMBL" id="FRFE01000015">
    <property type="protein sequence ID" value="SHO49707.1"/>
    <property type="molecule type" value="Genomic_DNA"/>
</dbReference>
<dbReference type="Proteomes" id="UP000184603">
    <property type="component" value="Unassembled WGS sequence"/>
</dbReference>
<dbReference type="Pfam" id="PF14361">
    <property type="entry name" value="RsbRD_N"/>
    <property type="match status" value="1"/>
</dbReference>
<evidence type="ECO:0000313" key="2">
    <source>
        <dbReference type="EMBL" id="SHO49707.1"/>
    </source>
</evidence>
<protein>
    <submittedName>
        <fullName evidence="2">RsbT co-antagonist protein rsbRD N-terminal domain-containing protein</fullName>
    </submittedName>
</protein>
<sequence length="177" mass="20185">MDLAEAFRNYRETIVGKWVDYTLSTYTSSDFFKREKDQFANPIGASVREALDSLFVMMSKGTDPVEFKGPVEKIIKIRAVQEFTPAQAVAPLNAVKHITREVLAADKERAVFVKDLYDFEFNVDLAVLAAFDIYMESRERLYKVRIAEIKSGSHILTDSKCPSKLLNEESQEFLKSV</sequence>
<organism evidence="2 3">
    <name type="scientific">Desulfopila aestuarii DSM 18488</name>
    <dbReference type="NCBI Taxonomy" id="1121416"/>
    <lineage>
        <taxon>Bacteria</taxon>
        <taxon>Pseudomonadati</taxon>
        <taxon>Thermodesulfobacteriota</taxon>
        <taxon>Desulfobulbia</taxon>
        <taxon>Desulfobulbales</taxon>
        <taxon>Desulfocapsaceae</taxon>
        <taxon>Desulfopila</taxon>
    </lineage>
</organism>
<dbReference type="STRING" id="1121416.SAMN02745220_03031"/>
<accession>A0A1M7YAS0</accession>
<evidence type="ECO:0000259" key="1">
    <source>
        <dbReference type="Pfam" id="PF14361"/>
    </source>
</evidence>
<evidence type="ECO:0000313" key="3">
    <source>
        <dbReference type="Proteomes" id="UP000184603"/>
    </source>
</evidence>